<comment type="caution">
    <text evidence="7">The sequence shown here is derived from an EMBL/GenBank/DDBJ whole genome shotgun (WGS) entry which is preliminary data.</text>
</comment>
<dbReference type="Proteomes" id="UP000233597">
    <property type="component" value="Unassembled WGS sequence"/>
</dbReference>
<keyword evidence="4 5" id="KW-0472">Membrane</keyword>
<feature type="transmembrane region" description="Helical" evidence="5">
    <location>
        <begin position="171"/>
        <end position="190"/>
    </location>
</feature>
<dbReference type="InterPro" id="IPR037185">
    <property type="entry name" value="EmrE-like"/>
</dbReference>
<feature type="transmembrane region" description="Helical" evidence="5">
    <location>
        <begin position="58"/>
        <end position="80"/>
    </location>
</feature>
<dbReference type="OrthoDB" id="7158585at2"/>
<feature type="transmembrane region" description="Helical" evidence="5">
    <location>
        <begin position="30"/>
        <end position="51"/>
    </location>
</feature>
<evidence type="ECO:0000256" key="1">
    <source>
        <dbReference type="ARBA" id="ARBA00004141"/>
    </source>
</evidence>
<evidence type="ECO:0000256" key="5">
    <source>
        <dbReference type="SAM" id="Phobius"/>
    </source>
</evidence>
<dbReference type="RefSeq" id="WP_101265354.1">
    <property type="nucleotide sequence ID" value="NZ_NWTK01000004.1"/>
</dbReference>
<feature type="transmembrane region" description="Helical" evidence="5">
    <location>
        <begin position="237"/>
        <end position="257"/>
    </location>
</feature>
<reference evidence="7 8" key="1">
    <citation type="submission" date="2017-09" db="EMBL/GenBank/DDBJ databases">
        <title>Biodiversity and function of Thalassospira species in the particle-attached aromatic-hydrocarbon-degrading consortia from the surface seawater of the South China Sea.</title>
        <authorList>
            <person name="Dong C."/>
            <person name="Liu R."/>
            <person name="Shao Z."/>
        </authorList>
    </citation>
    <scope>NUCLEOTIDE SEQUENCE [LARGE SCALE GENOMIC DNA]</scope>
    <source>
        <strain evidence="7 8">CSC1P2</strain>
    </source>
</reference>
<comment type="subcellular location">
    <subcellularLocation>
        <location evidence="1">Membrane</location>
        <topology evidence="1">Multi-pass membrane protein</topology>
    </subcellularLocation>
</comment>
<feature type="transmembrane region" description="Helical" evidence="5">
    <location>
        <begin position="140"/>
        <end position="159"/>
    </location>
</feature>
<evidence type="ECO:0000259" key="6">
    <source>
        <dbReference type="Pfam" id="PF00892"/>
    </source>
</evidence>
<name>A0A2N3KW42_9PROT</name>
<proteinExistence type="predicted"/>
<dbReference type="PANTHER" id="PTHR32322">
    <property type="entry name" value="INNER MEMBRANE TRANSPORTER"/>
    <property type="match status" value="1"/>
</dbReference>
<dbReference type="EMBL" id="NWTK01000004">
    <property type="protein sequence ID" value="PKR54693.1"/>
    <property type="molecule type" value="Genomic_DNA"/>
</dbReference>
<dbReference type="SUPFAM" id="SSF103481">
    <property type="entry name" value="Multidrug resistance efflux transporter EmrE"/>
    <property type="match status" value="2"/>
</dbReference>
<evidence type="ECO:0000256" key="4">
    <source>
        <dbReference type="ARBA" id="ARBA00023136"/>
    </source>
</evidence>
<feature type="domain" description="EamA" evidence="6">
    <location>
        <begin position="141"/>
        <end position="279"/>
    </location>
</feature>
<evidence type="ECO:0000256" key="3">
    <source>
        <dbReference type="ARBA" id="ARBA00022989"/>
    </source>
</evidence>
<dbReference type="InterPro" id="IPR000620">
    <property type="entry name" value="EamA_dom"/>
</dbReference>
<feature type="transmembrane region" description="Helical" evidence="5">
    <location>
        <begin position="210"/>
        <end position="230"/>
    </location>
</feature>
<feature type="transmembrane region" description="Helical" evidence="5">
    <location>
        <begin position="86"/>
        <end position="108"/>
    </location>
</feature>
<organism evidence="7 8">
    <name type="scientific">Thalassospira marina</name>
    <dbReference type="NCBI Taxonomy" id="2048283"/>
    <lineage>
        <taxon>Bacteria</taxon>
        <taxon>Pseudomonadati</taxon>
        <taxon>Pseudomonadota</taxon>
        <taxon>Alphaproteobacteria</taxon>
        <taxon>Rhodospirillales</taxon>
        <taxon>Thalassospiraceae</taxon>
        <taxon>Thalassospira</taxon>
    </lineage>
</organism>
<dbReference type="PANTHER" id="PTHR32322:SF9">
    <property type="entry name" value="AMINO-ACID METABOLITE EFFLUX PUMP-RELATED"/>
    <property type="match status" value="1"/>
</dbReference>
<feature type="transmembrane region" description="Helical" evidence="5">
    <location>
        <begin position="263"/>
        <end position="286"/>
    </location>
</feature>
<feature type="transmembrane region" description="Helical" evidence="5">
    <location>
        <begin position="117"/>
        <end position="134"/>
    </location>
</feature>
<dbReference type="AlphaFoldDB" id="A0A2N3KW42"/>
<dbReference type="InterPro" id="IPR050638">
    <property type="entry name" value="AA-Vitamin_Transporters"/>
</dbReference>
<evidence type="ECO:0000313" key="7">
    <source>
        <dbReference type="EMBL" id="PKR54693.1"/>
    </source>
</evidence>
<dbReference type="Pfam" id="PF00892">
    <property type="entry name" value="EamA"/>
    <property type="match status" value="2"/>
</dbReference>
<protein>
    <submittedName>
        <fullName evidence="7">EamA family transporter</fullName>
    </submittedName>
</protein>
<keyword evidence="2 5" id="KW-0812">Transmembrane</keyword>
<keyword evidence="3 5" id="KW-1133">Transmembrane helix</keyword>
<evidence type="ECO:0000256" key="2">
    <source>
        <dbReference type="ARBA" id="ARBA00022692"/>
    </source>
</evidence>
<sequence length="298" mass="32076">MSLRQFLAILLVVVIWGANFTVIKMGLGEIPPILLSGLRFAFAAIPAVFFLPRPKCHWGYVVGFGVVLGCIKFSLLFIGMDMGLSAGLASLVLQVQAFFTVILGFVFLSEKIAPHRYLAMLVAFSGVAVLMLVSDGSVTITGLLLVIAAACAWGVANIIMKRAGKIQMLSFVVWASLVPPIPLILLSILTEDRANPAYLLDHMNWTGIGAILYLAYPVTLLGFAIWGRLLSTLPVGLVAPFSLLVPIVGMATSALVLGEQFDFYKIIAALLVMAGLLINIFGERLFKLLNGPKKAKVN</sequence>
<gene>
    <name evidence="7" type="ORF">COO20_08050</name>
</gene>
<dbReference type="GO" id="GO:0016020">
    <property type="term" value="C:membrane"/>
    <property type="evidence" value="ECO:0007669"/>
    <property type="project" value="UniProtKB-SubCell"/>
</dbReference>
<feature type="domain" description="EamA" evidence="6">
    <location>
        <begin position="7"/>
        <end position="131"/>
    </location>
</feature>
<accession>A0A2N3KW42</accession>
<evidence type="ECO:0000313" key="8">
    <source>
        <dbReference type="Proteomes" id="UP000233597"/>
    </source>
</evidence>